<dbReference type="OrthoDB" id="10599976at2759"/>
<dbReference type="Proteomes" id="UP000095751">
    <property type="component" value="Unassembled WGS sequence"/>
</dbReference>
<reference evidence="2 3" key="1">
    <citation type="submission" date="2016-09" db="EMBL/GenBank/DDBJ databases">
        <title>Extensive genetic diversity and differential bi-allelic expression allows diatom success in the polar Southern Ocean.</title>
        <authorList>
            <consortium name="DOE Joint Genome Institute"/>
            <person name="Mock T."/>
            <person name="Otillar R.P."/>
            <person name="Strauss J."/>
            <person name="Dupont C."/>
            <person name="Frickenhaus S."/>
            <person name="Maumus F."/>
            <person name="Mcmullan M."/>
            <person name="Sanges R."/>
            <person name="Schmutz J."/>
            <person name="Toseland A."/>
            <person name="Valas R."/>
            <person name="Veluchamy A."/>
            <person name="Ward B.J."/>
            <person name="Allen A."/>
            <person name="Barry K."/>
            <person name="Falciatore A."/>
            <person name="Ferrante M."/>
            <person name="Fortunato A.E."/>
            <person name="Gloeckner G."/>
            <person name="Gruber A."/>
            <person name="Hipkin R."/>
            <person name="Janech M."/>
            <person name="Kroth P."/>
            <person name="Leese F."/>
            <person name="Lindquist E."/>
            <person name="Lyon B.R."/>
            <person name="Martin J."/>
            <person name="Mayer C."/>
            <person name="Parker M."/>
            <person name="Quesneville H."/>
            <person name="Raymond J."/>
            <person name="Uhlig C."/>
            <person name="Valentin K.U."/>
            <person name="Worden A.Z."/>
            <person name="Armbrust E.V."/>
            <person name="Bowler C."/>
            <person name="Green B."/>
            <person name="Moulton V."/>
            <person name="Van Oosterhout C."/>
            <person name="Grigoriev I."/>
        </authorList>
    </citation>
    <scope>NUCLEOTIDE SEQUENCE [LARGE SCALE GENOMIC DNA]</scope>
    <source>
        <strain evidence="2 3">CCMP1102</strain>
    </source>
</reference>
<dbReference type="KEGG" id="fcy:FRACYDRAFT_245583"/>
<name>A0A1E7EZW8_9STRA</name>
<protein>
    <submittedName>
        <fullName evidence="2">Uncharacterized protein</fullName>
    </submittedName>
</protein>
<organism evidence="2 3">
    <name type="scientific">Fragilariopsis cylindrus CCMP1102</name>
    <dbReference type="NCBI Taxonomy" id="635003"/>
    <lineage>
        <taxon>Eukaryota</taxon>
        <taxon>Sar</taxon>
        <taxon>Stramenopiles</taxon>
        <taxon>Ochrophyta</taxon>
        <taxon>Bacillariophyta</taxon>
        <taxon>Bacillariophyceae</taxon>
        <taxon>Bacillariophycidae</taxon>
        <taxon>Bacillariales</taxon>
        <taxon>Bacillariaceae</taxon>
        <taxon>Fragilariopsis</taxon>
    </lineage>
</organism>
<evidence type="ECO:0000313" key="3">
    <source>
        <dbReference type="Proteomes" id="UP000095751"/>
    </source>
</evidence>
<dbReference type="AlphaFoldDB" id="A0A1E7EZW8"/>
<feature type="region of interest" description="Disordered" evidence="1">
    <location>
        <begin position="1"/>
        <end position="29"/>
    </location>
</feature>
<gene>
    <name evidence="2" type="ORF">FRACYDRAFT_245583</name>
</gene>
<dbReference type="InParanoid" id="A0A1E7EZW8"/>
<keyword evidence="3" id="KW-1185">Reference proteome</keyword>
<feature type="compositionally biased region" description="Basic and acidic residues" evidence="1">
    <location>
        <begin position="1"/>
        <end position="10"/>
    </location>
</feature>
<evidence type="ECO:0000313" key="2">
    <source>
        <dbReference type="EMBL" id="OEU11528.1"/>
    </source>
</evidence>
<dbReference type="EMBL" id="KV784367">
    <property type="protein sequence ID" value="OEU11528.1"/>
    <property type="molecule type" value="Genomic_DNA"/>
</dbReference>
<sequence>MASTGNDKKRTNTTSNESATKKPRKKSVTAKSLGLTKHEFNDIKTAPIKKELNAIVKQLACEVNDDWHDGYEEQAETKMKWFNAIQEPLQTVLDIGVGKGVALVQCNEILKIVSDSFYDLLAVPCRLSTMDEFRDWEVDFTLNMPWGRKSKFGSSHPYDIWSYVWVALLRVHSAKDDSETAENNEDILLRCIKDASDNMKGAEYMKFPGCLVLYDDNANLQDGKNVPSSTALDQLIGDKASAWENLPTTKKEHRMRRTIDRRFDESPIESLIETEQKMRTMVDNQIALQEILKSKNT</sequence>
<evidence type="ECO:0000256" key="1">
    <source>
        <dbReference type="SAM" id="MobiDB-lite"/>
    </source>
</evidence>
<proteinExistence type="predicted"/>
<accession>A0A1E7EZW8</accession>